<evidence type="ECO:0000313" key="3">
    <source>
        <dbReference type="EMBL" id="KAG2567967.1"/>
    </source>
</evidence>
<feature type="domain" description="N-acetyltransferase" evidence="2">
    <location>
        <begin position="24"/>
        <end position="69"/>
    </location>
</feature>
<feature type="region of interest" description="Disordered" evidence="1">
    <location>
        <begin position="1"/>
        <end position="21"/>
    </location>
</feature>
<proteinExistence type="predicted"/>
<sequence>MDTRFHKFFPSSPGGPPTPTPPLDFPYICNMTVKTALRRRGIGKQLLKACEDLVIKMDAKKTCISSLSNYRSSAIQHVQESWI</sequence>
<comment type="caution">
    <text evidence="3">The sequence shown here is derived from an EMBL/GenBank/DDBJ whole genome shotgun (WGS) entry which is preliminary data.</text>
</comment>
<reference evidence="3" key="1">
    <citation type="submission" date="2020-05" db="EMBL/GenBank/DDBJ databases">
        <title>WGS assembly of Panicum virgatum.</title>
        <authorList>
            <person name="Lovell J.T."/>
            <person name="Jenkins J."/>
            <person name="Shu S."/>
            <person name="Juenger T.E."/>
            <person name="Schmutz J."/>
        </authorList>
    </citation>
    <scope>NUCLEOTIDE SEQUENCE</scope>
    <source>
        <strain evidence="3">AP13</strain>
    </source>
</reference>
<dbReference type="AlphaFoldDB" id="A0A8T0PZB3"/>
<dbReference type="PANTHER" id="PTHR47489:SF2">
    <property type="entry name" value="GCN5-RELATED N-ACETYLTRANSFERASE 5, CHLOROPLASTIC"/>
    <property type="match status" value="1"/>
</dbReference>
<organism evidence="3 4">
    <name type="scientific">Panicum virgatum</name>
    <name type="common">Blackwell switchgrass</name>
    <dbReference type="NCBI Taxonomy" id="38727"/>
    <lineage>
        <taxon>Eukaryota</taxon>
        <taxon>Viridiplantae</taxon>
        <taxon>Streptophyta</taxon>
        <taxon>Embryophyta</taxon>
        <taxon>Tracheophyta</taxon>
        <taxon>Spermatophyta</taxon>
        <taxon>Magnoliopsida</taxon>
        <taxon>Liliopsida</taxon>
        <taxon>Poales</taxon>
        <taxon>Poaceae</taxon>
        <taxon>PACMAD clade</taxon>
        <taxon>Panicoideae</taxon>
        <taxon>Panicodae</taxon>
        <taxon>Paniceae</taxon>
        <taxon>Panicinae</taxon>
        <taxon>Panicum</taxon>
        <taxon>Panicum sect. Hiantes</taxon>
    </lineage>
</organism>
<name>A0A8T0PZB3_PANVG</name>
<dbReference type="Gene3D" id="3.40.630.30">
    <property type="match status" value="1"/>
</dbReference>
<dbReference type="GO" id="GO:0016747">
    <property type="term" value="F:acyltransferase activity, transferring groups other than amino-acyl groups"/>
    <property type="evidence" value="ECO:0007669"/>
    <property type="project" value="InterPro"/>
</dbReference>
<evidence type="ECO:0000256" key="1">
    <source>
        <dbReference type="SAM" id="MobiDB-lite"/>
    </source>
</evidence>
<dbReference type="SUPFAM" id="SSF55729">
    <property type="entry name" value="Acyl-CoA N-acyltransferases (Nat)"/>
    <property type="match status" value="1"/>
</dbReference>
<accession>A0A8T0PZB3</accession>
<dbReference type="PANTHER" id="PTHR47489">
    <property type="entry name" value="ACYL-COA N-ACYLTRANSFERASES (NAT) SUPERFAMILY PROTEIN"/>
    <property type="match status" value="1"/>
</dbReference>
<keyword evidence="4" id="KW-1185">Reference proteome</keyword>
<dbReference type="InterPro" id="IPR016181">
    <property type="entry name" value="Acyl_CoA_acyltransferase"/>
</dbReference>
<evidence type="ECO:0000259" key="2">
    <source>
        <dbReference type="Pfam" id="PF00583"/>
    </source>
</evidence>
<protein>
    <recommendedName>
        <fullName evidence="2">N-acetyltransferase domain-containing protein</fullName>
    </recommendedName>
</protein>
<dbReference type="Pfam" id="PF00583">
    <property type="entry name" value="Acetyltransf_1"/>
    <property type="match status" value="1"/>
</dbReference>
<dbReference type="CDD" id="cd04301">
    <property type="entry name" value="NAT_SF"/>
    <property type="match status" value="1"/>
</dbReference>
<evidence type="ECO:0000313" key="4">
    <source>
        <dbReference type="Proteomes" id="UP000823388"/>
    </source>
</evidence>
<dbReference type="InterPro" id="IPR000182">
    <property type="entry name" value="GNAT_dom"/>
</dbReference>
<dbReference type="EMBL" id="CM029050">
    <property type="protein sequence ID" value="KAG2567967.1"/>
    <property type="molecule type" value="Genomic_DNA"/>
</dbReference>
<gene>
    <name evidence="3" type="ORF">PVAP13_7NG281900</name>
</gene>
<dbReference type="Proteomes" id="UP000823388">
    <property type="component" value="Chromosome 7N"/>
</dbReference>